<dbReference type="EMBL" id="BARW01031454">
    <property type="protein sequence ID" value="GAJ03385.1"/>
    <property type="molecule type" value="Genomic_DNA"/>
</dbReference>
<sequence>MNLIVPILAISAASFMMVTLPTFVRGVLPRLTSRVRYRDGLYFISVRNGEWLEIREFVQPHNPSVAAIYSQIGPDVWGCLDFVCRNISYRHDIGEFFQLPSETLATSQGDCEDSSILLASILRRFTNAYVVLGDYRGLGHAWVAREGEILEA</sequence>
<dbReference type="Gene3D" id="3.10.620.30">
    <property type="match status" value="1"/>
</dbReference>
<feature type="non-terminal residue" evidence="2">
    <location>
        <position position="152"/>
    </location>
</feature>
<feature type="transmembrane region" description="Helical" evidence="1">
    <location>
        <begin position="6"/>
        <end position="28"/>
    </location>
</feature>
<proteinExistence type="predicted"/>
<keyword evidence="1" id="KW-0812">Transmembrane</keyword>
<accession>X1VBM1</accession>
<keyword evidence="1" id="KW-0472">Membrane</keyword>
<organism evidence="2">
    <name type="scientific">marine sediment metagenome</name>
    <dbReference type="NCBI Taxonomy" id="412755"/>
    <lineage>
        <taxon>unclassified sequences</taxon>
        <taxon>metagenomes</taxon>
        <taxon>ecological metagenomes</taxon>
    </lineage>
</organism>
<comment type="caution">
    <text evidence="2">The sequence shown here is derived from an EMBL/GenBank/DDBJ whole genome shotgun (WGS) entry which is preliminary data.</text>
</comment>
<evidence type="ECO:0000256" key="1">
    <source>
        <dbReference type="SAM" id="Phobius"/>
    </source>
</evidence>
<dbReference type="SUPFAM" id="SSF54001">
    <property type="entry name" value="Cysteine proteinases"/>
    <property type="match status" value="1"/>
</dbReference>
<protein>
    <recommendedName>
        <fullName evidence="3">Transglutaminase-like domain-containing protein</fullName>
    </recommendedName>
</protein>
<evidence type="ECO:0000313" key="2">
    <source>
        <dbReference type="EMBL" id="GAJ03385.1"/>
    </source>
</evidence>
<name>X1VBM1_9ZZZZ</name>
<dbReference type="AlphaFoldDB" id="X1VBM1"/>
<dbReference type="InterPro" id="IPR038765">
    <property type="entry name" value="Papain-like_cys_pep_sf"/>
</dbReference>
<evidence type="ECO:0008006" key="3">
    <source>
        <dbReference type="Google" id="ProtNLM"/>
    </source>
</evidence>
<gene>
    <name evidence="2" type="ORF">S12H4_50028</name>
</gene>
<reference evidence="2" key="1">
    <citation type="journal article" date="2014" name="Front. Microbiol.">
        <title>High frequency of phylogenetically diverse reductive dehalogenase-homologous genes in deep subseafloor sedimentary metagenomes.</title>
        <authorList>
            <person name="Kawai M."/>
            <person name="Futagami T."/>
            <person name="Toyoda A."/>
            <person name="Takaki Y."/>
            <person name="Nishi S."/>
            <person name="Hori S."/>
            <person name="Arai W."/>
            <person name="Tsubouchi T."/>
            <person name="Morono Y."/>
            <person name="Uchiyama I."/>
            <person name="Ito T."/>
            <person name="Fujiyama A."/>
            <person name="Inagaki F."/>
            <person name="Takami H."/>
        </authorList>
    </citation>
    <scope>NUCLEOTIDE SEQUENCE</scope>
    <source>
        <strain evidence="2">Expedition CK06-06</strain>
    </source>
</reference>
<keyword evidence="1" id="KW-1133">Transmembrane helix</keyword>